<organism evidence="9 10">
    <name type="scientific">Dunaliella salina</name>
    <name type="common">Green alga</name>
    <name type="synonym">Protococcus salinus</name>
    <dbReference type="NCBI Taxonomy" id="3046"/>
    <lineage>
        <taxon>Eukaryota</taxon>
        <taxon>Viridiplantae</taxon>
        <taxon>Chlorophyta</taxon>
        <taxon>core chlorophytes</taxon>
        <taxon>Chlorophyceae</taxon>
        <taxon>CS clade</taxon>
        <taxon>Chlamydomonadales</taxon>
        <taxon>Dunaliellaceae</taxon>
        <taxon>Dunaliella</taxon>
    </lineage>
</organism>
<evidence type="ECO:0000256" key="3">
    <source>
        <dbReference type="ARBA" id="ARBA00018920"/>
    </source>
</evidence>
<comment type="similarity">
    <text evidence="2">Belongs to the LZTFL1 family.</text>
</comment>
<keyword evidence="5 8" id="KW-0175">Coiled coil</keyword>
<evidence type="ECO:0000256" key="7">
    <source>
        <dbReference type="ARBA" id="ARBA00026004"/>
    </source>
</evidence>
<accession>A0ABQ7GLG8</accession>
<dbReference type="EMBL" id="MU069704">
    <property type="protein sequence ID" value="KAF5835455.1"/>
    <property type="molecule type" value="Genomic_DNA"/>
</dbReference>
<comment type="caution">
    <text evidence="9">The sequence shown here is derived from an EMBL/GenBank/DDBJ whole genome shotgun (WGS) entry which is preliminary data.</text>
</comment>
<keyword evidence="4" id="KW-0963">Cytoplasm</keyword>
<feature type="coiled-coil region" evidence="8">
    <location>
        <begin position="214"/>
        <end position="318"/>
    </location>
</feature>
<comment type="subcellular location">
    <subcellularLocation>
        <location evidence="1">Cytoplasm</location>
    </subcellularLocation>
</comment>
<evidence type="ECO:0000313" key="9">
    <source>
        <dbReference type="EMBL" id="KAF5835455.1"/>
    </source>
</evidence>
<evidence type="ECO:0000256" key="8">
    <source>
        <dbReference type="SAM" id="Coils"/>
    </source>
</evidence>
<comment type="function">
    <text evidence="6">Regulates ciliary localization of the BBSome complex. Together with the BBSome complex, controls SMO ciliary trafficking and contributes to the sonic hedgehog (SHH) pathway regulation. May play a role in neurite outgrowth. May have tumor suppressor function.</text>
</comment>
<reference evidence="9" key="1">
    <citation type="submission" date="2017-08" db="EMBL/GenBank/DDBJ databases">
        <authorList>
            <person name="Polle J.E."/>
            <person name="Barry K."/>
            <person name="Cushman J."/>
            <person name="Schmutz J."/>
            <person name="Tran D."/>
            <person name="Hathwaick L.T."/>
            <person name="Yim W.C."/>
            <person name="Jenkins J."/>
            <person name="Mckie-Krisberg Z.M."/>
            <person name="Prochnik S."/>
            <person name="Lindquist E."/>
            <person name="Dockter R.B."/>
            <person name="Adam C."/>
            <person name="Molina H."/>
            <person name="Bunkerborg J."/>
            <person name="Jin E."/>
            <person name="Buchheim M."/>
            <person name="Magnuson J."/>
        </authorList>
    </citation>
    <scope>NUCLEOTIDE SEQUENCE</scope>
    <source>
        <strain evidence="9">CCAP 19/18</strain>
    </source>
</reference>
<dbReference type="PANTHER" id="PTHR21635:SF0">
    <property type="entry name" value="LEUCINE ZIPPER TRANSCRIPTION FACTOR-LIKE PROTEIN 1"/>
    <property type="match status" value="1"/>
</dbReference>
<proteinExistence type="inferred from homology"/>
<dbReference type="Proteomes" id="UP000815325">
    <property type="component" value="Unassembled WGS sequence"/>
</dbReference>
<dbReference type="Pfam" id="PF15294">
    <property type="entry name" value="Leu_zip"/>
    <property type="match status" value="1"/>
</dbReference>
<protein>
    <recommendedName>
        <fullName evidence="3">Leucine zipper transcription factor-like protein 1</fullName>
    </recommendedName>
</protein>
<dbReference type="PANTHER" id="PTHR21635">
    <property type="entry name" value="LEUCINE ZIPPER TRANSCRIPTION FACTOR LIKE"/>
    <property type="match status" value="1"/>
</dbReference>
<dbReference type="InterPro" id="IPR026157">
    <property type="entry name" value="LZTFL1"/>
</dbReference>
<sequence length="325" mass="36930">MQELHLSPENELQLQSFLRFAKLKRDQHVRETLMVIRDFQKEKLQPGEMYNHQDAVALFEEMKEEVRALVDKEIQHAYHTNGLLIKLLISQAEARGVKIAVDTNSLENEVLLRQVAKSELEALGKKPADFATSKPQIVVSAPAPENSAEHAKQIKQLQEEKAGMQERMQQLQEQVTSVMRERTTLNDTINSLKDQLAAASSSREAAQAGSSSSLAKLQEDFKNLSVQAEDASKESRKQFEEMEKTLNEHRGMLNQARRDAATHQQALKDTEAQLKTVKDSMEGKLQESVQFQQLRKLMQAKTVEVKELRAKLNKYEEVNIPSADE</sequence>
<name>A0ABQ7GLG8_DUNSA</name>
<feature type="coiled-coil region" evidence="8">
    <location>
        <begin position="147"/>
        <end position="188"/>
    </location>
</feature>
<evidence type="ECO:0000256" key="2">
    <source>
        <dbReference type="ARBA" id="ARBA00008868"/>
    </source>
</evidence>
<evidence type="ECO:0000256" key="4">
    <source>
        <dbReference type="ARBA" id="ARBA00022490"/>
    </source>
</evidence>
<comment type="subunit">
    <text evidence="7">Self-associates. Interacts with BBS9; the interaction mediates the association of LZTL1 with the BBsome complex and regulates BBSome ciliary trafficking.</text>
</comment>
<keyword evidence="10" id="KW-1185">Reference proteome</keyword>
<evidence type="ECO:0000256" key="1">
    <source>
        <dbReference type="ARBA" id="ARBA00004496"/>
    </source>
</evidence>
<evidence type="ECO:0000313" key="10">
    <source>
        <dbReference type="Proteomes" id="UP000815325"/>
    </source>
</evidence>
<evidence type="ECO:0000256" key="6">
    <source>
        <dbReference type="ARBA" id="ARBA00024898"/>
    </source>
</evidence>
<gene>
    <name evidence="9" type="ORF">DUNSADRAFT_7344</name>
</gene>
<evidence type="ECO:0000256" key="5">
    <source>
        <dbReference type="ARBA" id="ARBA00023054"/>
    </source>
</evidence>